<dbReference type="CDD" id="cd06261">
    <property type="entry name" value="TM_PBP2"/>
    <property type="match status" value="1"/>
</dbReference>
<reference evidence="9 10" key="1">
    <citation type="journal article" date="2018" name="BMC Genomics">
        <title>Whole genome sequencing and function prediction of 133 gut anaerobes isolated from chicken caecum in pure cultures.</title>
        <authorList>
            <person name="Medvecky M."/>
            <person name="Cejkova D."/>
            <person name="Polansky O."/>
            <person name="Karasova D."/>
            <person name="Kubasova T."/>
            <person name="Cizek A."/>
            <person name="Rychlik I."/>
        </authorList>
    </citation>
    <scope>NUCLEOTIDE SEQUENCE [LARGE SCALE GENOMIC DNA]</scope>
    <source>
        <strain evidence="9 10">An13</strain>
    </source>
</reference>
<evidence type="ECO:0000256" key="5">
    <source>
        <dbReference type="ARBA" id="ARBA00022989"/>
    </source>
</evidence>
<feature type="domain" description="ABC transmembrane type-1" evidence="8">
    <location>
        <begin position="69"/>
        <end position="287"/>
    </location>
</feature>
<feature type="transmembrane region" description="Helical" evidence="7">
    <location>
        <begin position="12"/>
        <end position="31"/>
    </location>
</feature>
<feature type="transmembrane region" description="Helical" evidence="7">
    <location>
        <begin position="222"/>
        <end position="245"/>
    </location>
</feature>
<dbReference type="GO" id="GO:0055085">
    <property type="term" value="P:transmembrane transport"/>
    <property type="evidence" value="ECO:0007669"/>
    <property type="project" value="InterPro"/>
</dbReference>
<dbReference type="PANTHER" id="PTHR30193">
    <property type="entry name" value="ABC TRANSPORTER PERMEASE PROTEIN"/>
    <property type="match status" value="1"/>
</dbReference>
<dbReference type="SUPFAM" id="SSF161098">
    <property type="entry name" value="MetI-like"/>
    <property type="match status" value="1"/>
</dbReference>
<keyword evidence="2 7" id="KW-0813">Transport</keyword>
<dbReference type="EMBL" id="NFLJ01000015">
    <property type="protein sequence ID" value="OUQ34605.1"/>
    <property type="molecule type" value="Genomic_DNA"/>
</dbReference>
<evidence type="ECO:0000256" key="1">
    <source>
        <dbReference type="ARBA" id="ARBA00004651"/>
    </source>
</evidence>
<dbReference type="PROSITE" id="PS50928">
    <property type="entry name" value="ABC_TM1"/>
    <property type="match status" value="1"/>
</dbReference>
<dbReference type="Proteomes" id="UP000195305">
    <property type="component" value="Unassembled WGS sequence"/>
</dbReference>
<dbReference type="InterPro" id="IPR000515">
    <property type="entry name" value="MetI-like"/>
</dbReference>
<feature type="transmembrane region" description="Helical" evidence="7">
    <location>
        <begin position="159"/>
        <end position="178"/>
    </location>
</feature>
<proteinExistence type="inferred from homology"/>
<keyword evidence="5 7" id="KW-1133">Transmembrane helix</keyword>
<feature type="transmembrane region" description="Helical" evidence="7">
    <location>
        <begin position="107"/>
        <end position="128"/>
    </location>
</feature>
<evidence type="ECO:0000313" key="10">
    <source>
        <dbReference type="Proteomes" id="UP000195305"/>
    </source>
</evidence>
<feature type="transmembrane region" description="Helical" evidence="7">
    <location>
        <begin position="265"/>
        <end position="287"/>
    </location>
</feature>
<protein>
    <submittedName>
        <fullName evidence="9">ABC transporter permease</fullName>
    </submittedName>
</protein>
<dbReference type="GO" id="GO:0005886">
    <property type="term" value="C:plasma membrane"/>
    <property type="evidence" value="ECO:0007669"/>
    <property type="project" value="UniProtKB-SubCell"/>
</dbReference>
<dbReference type="OrthoDB" id="42781at2"/>
<dbReference type="AlphaFoldDB" id="A0A1Y4SXH7"/>
<dbReference type="Pfam" id="PF00528">
    <property type="entry name" value="BPD_transp_1"/>
    <property type="match status" value="1"/>
</dbReference>
<dbReference type="RefSeq" id="WP_087357946.1">
    <property type="nucleotide sequence ID" value="NZ_AP031415.1"/>
</dbReference>
<evidence type="ECO:0000256" key="3">
    <source>
        <dbReference type="ARBA" id="ARBA00022475"/>
    </source>
</evidence>
<evidence type="ECO:0000256" key="4">
    <source>
        <dbReference type="ARBA" id="ARBA00022692"/>
    </source>
</evidence>
<evidence type="ECO:0000256" key="6">
    <source>
        <dbReference type="ARBA" id="ARBA00023136"/>
    </source>
</evidence>
<name>A0A1Y4SXH7_9FIRM</name>
<evidence type="ECO:0000256" key="2">
    <source>
        <dbReference type="ARBA" id="ARBA00022448"/>
    </source>
</evidence>
<comment type="caution">
    <text evidence="9">The sequence shown here is derived from an EMBL/GenBank/DDBJ whole genome shotgun (WGS) entry which is preliminary data.</text>
</comment>
<organism evidence="9 10">
    <name type="scientific">Massilimicrobiota timonensis</name>
    <dbReference type="NCBI Taxonomy" id="1776392"/>
    <lineage>
        <taxon>Bacteria</taxon>
        <taxon>Bacillati</taxon>
        <taxon>Bacillota</taxon>
        <taxon>Erysipelotrichia</taxon>
        <taxon>Erysipelotrichales</taxon>
        <taxon>Erysipelotrichaceae</taxon>
        <taxon>Massilimicrobiota</taxon>
    </lineage>
</organism>
<comment type="subcellular location">
    <subcellularLocation>
        <location evidence="1 7">Cell membrane</location>
        <topology evidence="1 7">Multi-pass membrane protein</topology>
    </subcellularLocation>
</comment>
<dbReference type="InterPro" id="IPR051393">
    <property type="entry name" value="ABC_transporter_permease"/>
</dbReference>
<dbReference type="InterPro" id="IPR035906">
    <property type="entry name" value="MetI-like_sf"/>
</dbReference>
<evidence type="ECO:0000256" key="7">
    <source>
        <dbReference type="RuleBase" id="RU363032"/>
    </source>
</evidence>
<feature type="transmembrane region" description="Helical" evidence="7">
    <location>
        <begin position="73"/>
        <end position="95"/>
    </location>
</feature>
<dbReference type="Gene3D" id="1.10.3720.10">
    <property type="entry name" value="MetI-like"/>
    <property type="match status" value="1"/>
</dbReference>
<keyword evidence="10" id="KW-1185">Reference proteome</keyword>
<sequence>MNKTKEKRRFVILCLAPALILFSVFMIYPTINVFLMSTLRWGGFSDFKEFVGIQNFLILFEDMNFIRAFQNTIFVIVIVTVFTLALAILFAAILVREKIKGQNFFRVIFYIPNILSIVVIGAIFSAIYDPSTNGLLNSFLSLFHEDGWIGVQFLGNQSIVMYSIAFALIWQAIGYYMVMYMASMSSIPAHYYEAAELDGCGKIKQFFSITLPLIWTNIRTTLTFFVISTINLSFLLVQVMTTGGPDGASRVLLFYLYDQAYNNASYGYGMAIGAITFLFSFLLSAVINKITERDDLEF</sequence>
<evidence type="ECO:0000313" key="9">
    <source>
        <dbReference type="EMBL" id="OUQ34605.1"/>
    </source>
</evidence>
<keyword evidence="6 7" id="KW-0472">Membrane</keyword>
<keyword evidence="4 7" id="KW-0812">Transmembrane</keyword>
<dbReference type="PANTHER" id="PTHR30193:SF41">
    <property type="entry name" value="DIACETYLCHITOBIOSE UPTAKE SYSTEM PERMEASE PROTEIN NGCF"/>
    <property type="match status" value="1"/>
</dbReference>
<gene>
    <name evidence="9" type="ORF">B5E75_06415</name>
</gene>
<comment type="similarity">
    <text evidence="7">Belongs to the binding-protein-dependent transport system permease family.</text>
</comment>
<keyword evidence="3" id="KW-1003">Cell membrane</keyword>
<accession>A0A1Y4SXH7</accession>
<evidence type="ECO:0000259" key="8">
    <source>
        <dbReference type="PROSITE" id="PS50928"/>
    </source>
</evidence>